<evidence type="ECO:0008006" key="6">
    <source>
        <dbReference type="Google" id="ProtNLM"/>
    </source>
</evidence>
<proteinExistence type="inferred from homology"/>
<protein>
    <recommendedName>
        <fullName evidence="6">Penicillin-binding protein</fullName>
    </recommendedName>
</protein>
<dbReference type="Pfam" id="PF11954">
    <property type="entry name" value="DUF3471"/>
    <property type="match status" value="1"/>
</dbReference>
<dbReference type="Proteomes" id="UP000266188">
    <property type="component" value="Unassembled WGS sequence"/>
</dbReference>
<keyword evidence="5" id="KW-1185">Reference proteome</keyword>
<dbReference type="InterPro" id="IPR021860">
    <property type="entry name" value="Peptidase_S12_Pab87-rel_C"/>
</dbReference>
<dbReference type="OrthoDB" id="10253869at2759"/>
<evidence type="ECO:0000259" key="3">
    <source>
        <dbReference type="Pfam" id="PF11954"/>
    </source>
</evidence>
<dbReference type="PANTHER" id="PTHR46825">
    <property type="entry name" value="D-ALANYL-D-ALANINE-CARBOXYPEPTIDASE/ENDOPEPTIDASE AMPH"/>
    <property type="match status" value="1"/>
</dbReference>
<dbReference type="STRING" id="2070753.A0A3A2ZX24"/>
<comment type="similarity">
    <text evidence="1">Belongs to the peptidase S12 family.</text>
</comment>
<accession>A0A3A2ZX24</accession>
<dbReference type="AlphaFoldDB" id="A0A3A2ZX24"/>
<dbReference type="InterPro" id="IPR012338">
    <property type="entry name" value="Beta-lactam/transpept-like"/>
</dbReference>
<comment type="caution">
    <text evidence="4">The sequence shown here is derived from an EMBL/GenBank/DDBJ whole genome shotgun (WGS) entry which is preliminary data.</text>
</comment>
<dbReference type="Pfam" id="PF00144">
    <property type="entry name" value="Beta-lactamase"/>
    <property type="match status" value="1"/>
</dbReference>
<dbReference type="InterPro" id="IPR001466">
    <property type="entry name" value="Beta-lactam-related"/>
</dbReference>
<feature type="domain" description="Beta-lactamase-related" evidence="2">
    <location>
        <begin position="14"/>
        <end position="347"/>
    </location>
</feature>
<evidence type="ECO:0000259" key="2">
    <source>
        <dbReference type="Pfam" id="PF00144"/>
    </source>
</evidence>
<name>A0A3A2ZX24_9EURO</name>
<dbReference type="PANTHER" id="PTHR46825:SF9">
    <property type="entry name" value="BETA-LACTAMASE-RELATED DOMAIN-CONTAINING PROTEIN"/>
    <property type="match status" value="1"/>
</dbReference>
<gene>
    <name evidence="4" type="ORF">PHISCL_06080</name>
</gene>
<sequence length="500" mass="56738">MVLRMHNSPFDHEFDSLVSHELAKWKVPGLTISVVHGQNNTYSKAYGISQFPDKPMTTHSLFSTCSTTKAFTAAAVSLVINDSKSTSSPINWDTPVSFLIRDDFVLADDYATNHTTLEDALSHRSGLPGHENAMTCANPNESIQEAVRKMRYLPLAYQPRTTWQYCNHMYIAISHMLEKRTGVDLGSFMRKRIWNPLDMKDTYFSIHHVLNSPQLKPRIVQGYSWIPETKSYTPEPYMNYPPTKGTGAIVGDVRDYAKWLRALIFKLGPLSDEILDPLLKPRSIILAPESTYPPTLHHLYALGWWVENYAGEQFYWHSGSWPGFGIMVGFIPAKQFGFAIMGNSVDARMAAKKLYMHLMDKMLGLVERTEGEDKPAGKSETLEEAKIKLYPSIPDHPLPRYLPLQKYAGLYRNPGYGEVTFRVNGSKLTADFSDRVIPTMLDLHHVSGEFFLARVYACNSEAHATAFYRAEFYIDAGGNVQRVGLEFEPALKGQKIWYER</sequence>
<dbReference type="SUPFAM" id="SSF56601">
    <property type="entry name" value="beta-lactamase/transpeptidase-like"/>
    <property type="match status" value="1"/>
</dbReference>
<dbReference type="Gene3D" id="3.40.710.10">
    <property type="entry name" value="DD-peptidase/beta-lactamase superfamily"/>
    <property type="match status" value="1"/>
</dbReference>
<evidence type="ECO:0000313" key="4">
    <source>
        <dbReference type="EMBL" id="RJE21591.1"/>
    </source>
</evidence>
<dbReference type="InterPro" id="IPR050491">
    <property type="entry name" value="AmpC-like"/>
</dbReference>
<evidence type="ECO:0000313" key="5">
    <source>
        <dbReference type="Proteomes" id="UP000266188"/>
    </source>
</evidence>
<evidence type="ECO:0000256" key="1">
    <source>
        <dbReference type="ARBA" id="ARBA00038215"/>
    </source>
</evidence>
<reference evidence="5" key="1">
    <citation type="submission" date="2017-02" db="EMBL/GenBank/DDBJ databases">
        <authorList>
            <person name="Tafer H."/>
            <person name="Lopandic K."/>
        </authorList>
    </citation>
    <scope>NUCLEOTIDE SEQUENCE [LARGE SCALE GENOMIC DNA]</scope>
    <source>
        <strain evidence="5">CBS 366.77</strain>
    </source>
</reference>
<dbReference type="Gene3D" id="2.40.128.600">
    <property type="match status" value="1"/>
</dbReference>
<organism evidence="4 5">
    <name type="scientific">Aspergillus sclerotialis</name>
    <dbReference type="NCBI Taxonomy" id="2070753"/>
    <lineage>
        <taxon>Eukaryota</taxon>
        <taxon>Fungi</taxon>
        <taxon>Dikarya</taxon>
        <taxon>Ascomycota</taxon>
        <taxon>Pezizomycotina</taxon>
        <taxon>Eurotiomycetes</taxon>
        <taxon>Eurotiomycetidae</taxon>
        <taxon>Eurotiales</taxon>
        <taxon>Aspergillaceae</taxon>
        <taxon>Aspergillus</taxon>
        <taxon>Aspergillus subgen. Polypaecilum</taxon>
    </lineage>
</organism>
<dbReference type="EMBL" id="MVGC01000218">
    <property type="protein sequence ID" value="RJE21591.1"/>
    <property type="molecule type" value="Genomic_DNA"/>
</dbReference>
<feature type="domain" description="Peptidase S12 Pab87-related C-terminal" evidence="3">
    <location>
        <begin position="400"/>
        <end position="500"/>
    </location>
</feature>